<evidence type="ECO:0000313" key="2">
    <source>
        <dbReference type="EMBL" id="GEK44246.1"/>
    </source>
</evidence>
<evidence type="ECO:0000313" key="4">
    <source>
        <dbReference type="EMBL" id="MDH0657157.1"/>
    </source>
</evidence>
<dbReference type="EMBL" id="CP065666">
    <property type="protein sequence ID" value="QPS02538.1"/>
    <property type="molecule type" value="Genomic_DNA"/>
</dbReference>
<evidence type="ECO:0000313" key="15">
    <source>
        <dbReference type="Proteomes" id="UP000321274"/>
    </source>
</evidence>
<reference evidence="1 14" key="2">
    <citation type="submission" date="2017-06" db="EMBL/GenBank/DDBJ databases">
        <title>Complete Genome Sequence of the Carbazole-Degrading Bacterium Acinetobacter johnsonii IC001.</title>
        <authorList>
            <person name="Vejarano F."/>
            <person name="Suzuki-Minakuchi C."/>
            <person name="Ohtsubo Y."/>
            <person name="Tsuda M."/>
            <person name="Okada K."/>
            <person name="Nojiri H."/>
        </authorList>
    </citation>
    <scope>NUCLEOTIDE SEQUENCE [LARGE SCALE GENOMIC DNA]</scope>
    <source>
        <strain evidence="1 14">IC001</strain>
    </source>
</reference>
<reference evidence="9 12" key="1">
    <citation type="submission" date="2017-02" db="EMBL/GenBank/DDBJ databases">
        <authorList>
            <person name="Peterson S.W."/>
        </authorList>
    </citation>
    <scope>NUCLEOTIDE SEQUENCE [LARGE SCALE GENOMIC DNA]</scope>
    <source>
        <strain evidence="9">C6</strain>
    </source>
</reference>
<dbReference type="Proteomes" id="UP000595107">
    <property type="component" value="Chromosome"/>
</dbReference>
<reference evidence="2 15" key="4">
    <citation type="submission" date="2019-07" db="EMBL/GenBank/DDBJ databases">
        <title>Whole genome shotgun sequence of Acinetobacter johnsonii NBRC 102197.</title>
        <authorList>
            <person name="Hosoyama A."/>
            <person name="Uohara A."/>
            <person name="Ohji S."/>
            <person name="Ichikawa N."/>
        </authorList>
    </citation>
    <scope>NUCLEOTIDE SEQUENCE [LARGE SCALE GENOMIC DNA]</scope>
    <source>
        <strain evidence="2 15">NBRC 102197</strain>
    </source>
</reference>
<dbReference type="Proteomes" id="UP001162261">
    <property type="component" value="Unassembled WGS sequence"/>
</dbReference>
<reference evidence="11 17" key="7">
    <citation type="submission" date="2023-04" db="EMBL/GenBank/DDBJ databases">
        <title>Acinetobacter johnsonii isolate AYTCM encoding NDM-1, OXA-58 and PER-1.</title>
        <authorList>
            <person name="Tian C."/>
            <person name="Wang S."/>
            <person name="Fan X."/>
            <person name="Xia D."/>
        </authorList>
    </citation>
    <scope>NUCLEOTIDE SEQUENCE [LARGE SCALE GENOMIC DNA]</scope>
    <source>
        <strain evidence="11 17">AYTCM</strain>
    </source>
</reference>
<dbReference type="GeneID" id="56338407"/>
<reference evidence="8 16" key="5">
    <citation type="submission" date="2020-12" db="EMBL/GenBank/DDBJ databases">
        <title>FDA dAtabase for Regulatory Grade micrObial Sequences (FDA-ARGOS): Supporting development and validation of Infectious Disease Dx tests.</title>
        <authorList>
            <person name="Sproer C."/>
            <person name="Gronow S."/>
            <person name="Severitt S."/>
            <person name="Schroder I."/>
            <person name="Tallon L."/>
            <person name="Sadzewicz L."/>
            <person name="Zhao X."/>
            <person name="Boylan J."/>
            <person name="Ott S."/>
            <person name="Bowen H."/>
            <person name="Vavikolanu K."/>
            <person name="Mehta A."/>
            <person name="Aluvathingal J."/>
            <person name="Nadendla S."/>
            <person name="Lowell S."/>
            <person name="Myers T."/>
            <person name="Yan Y."/>
            <person name="Sichtig H."/>
        </authorList>
    </citation>
    <scope>NUCLEOTIDE SEQUENCE [LARGE SCALE GENOMIC DNA]</scope>
    <source>
        <strain evidence="8 16">FDAARGOS_910</strain>
    </source>
</reference>
<dbReference type="EMBL" id="CP022298">
    <property type="protein sequence ID" value="AZN63815.1"/>
    <property type="molecule type" value="Genomic_DNA"/>
</dbReference>
<gene>
    <name evidence="9" type="ORF">ACNJC6_02926</name>
    <name evidence="2" type="ORF">AJO04nite_15040</name>
    <name evidence="1" type="ORF">CFH90_07170</name>
    <name evidence="8" type="ORF">I6G67_09725</name>
    <name evidence="5" type="ORF">N5C10_09910</name>
    <name evidence="4" type="ORF">N5D11_13710</name>
    <name evidence="6" type="ORF">N5I27_07545</name>
    <name evidence="7" type="ORF">N5J46_14005</name>
    <name evidence="3" type="ORF">N7566_15645</name>
    <name evidence="10" type="ORF">NCTC10308_00789</name>
    <name evidence="11" type="ORF">QBJ73_14140</name>
</gene>
<evidence type="ECO:0000313" key="13">
    <source>
        <dbReference type="Proteomes" id="UP000254227"/>
    </source>
</evidence>
<keyword evidence="17" id="KW-1185">Reference proteome</keyword>
<dbReference type="EMBL" id="CP121776">
    <property type="protein sequence ID" value="WMG17507.1"/>
    <property type="molecule type" value="Genomic_DNA"/>
</dbReference>
<evidence type="ECO:0000313" key="6">
    <source>
        <dbReference type="EMBL" id="MDH1438241.1"/>
    </source>
</evidence>
<evidence type="ECO:0000313" key="17">
    <source>
        <dbReference type="Proteomes" id="UP001244586"/>
    </source>
</evidence>
<dbReference type="RefSeq" id="WP_004693517.1">
    <property type="nucleotide sequence ID" value="NZ_BBTB01000092.1"/>
</dbReference>
<dbReference type="Proteomes" id="UP001244586">
    <property type="component" value="Chromosome"/>
</dbReference>
<accession>A0A1R7QG87</accession>
<dbReference type="EMBL" id="FUUY01000011">
    <property type="protein sequence ID" value="SJX23270.1"/>
    <property type="molecule type" value="Genomic_DNA"/>
</dbReference>
<evidence type="ECO:0000313" key="10">
    <source>
        <dbReference type="EMBL" id="SUT92577.1"/>
    </source>
</evidence>
<dbReference type="Proteomes" id="UP001161099">
    <property type="component" value="Unassembled WGS sequence"/>
</dbReference>
<evidence type="ECO:0000313" key="5">
    <source>
        <dbReference type="EMBL" id="MDH0969558.1"/>
    </source>
</evidence>
<proteinExistence type="predicted"/>
<organism evidence="9 12">
    <name type="scientific">Acinetobacter johnsonii</name>
    <dbReference type="NCBI Taxonomy" id="40214"/>
    <lineage>
        <taxon>Bacteria</taxon>
        <taxon>Pseudomonadati</taxon>
        <taxon>Pseudomonadota</taxon>
        <taxon>Gammaproteobacteria</taxon>
        <taxon>Moraxellales</taxon>
        <taxon>Moraxellaceae</taxon>
        <taxon>Acinetobacter</taxon>
    </lineage>
</organism>
<evidence type="ECO:0000313" key="7">
    <source>
        <dbReference type="EMBL" id="MDH2173522.1"/>
    </source>
</evidence>
<evidence type="ECO:0000313" key="9">
    <source>
        <dbReference type="EMBL" id="SJX23270.1"/>
    </source>
</evidence>
<dbReference type="Proteomes" id="UP000321274">
    <property type="component" value="Unassembled WGS sequence"/>
</dbReference>
<name>A0A1R7QG87_ACIJO</name>
<dbReference type="Proteomes" id="UP000254227">
    <property type="component" value="Unassembled WGS sequence"/>
</dbReference>
<reference evidence="10 13" key="3">
    <citation type="submission" date="2018-06" db="EMBL/GenBank/DDBJ databases">
        <authorList>
            <consortium name="Pathogen Informatics"/>
            <person name="Doyle S."/>
        </authorList>
    </citation>
    <scope>NUCLEOTIDE SEQUENCE [LARGE SCALE GENOMIC DNA]</scope>
    <source>
        <strain evidence="10 13">NCTC10308</strain>
    </source>
</reference>
<dbReference type="Proteomes" id="UP000276980">
    <property type="component" value="Chromosome"/>
</dbReference>
<dbReference type="Proteomes" id="UP001157887">
    <property type="component" value="Unassembled WGS sequence"/>
</dbReference>
<reference evidence="3" key="6">
    <citation type="submission" date="2022-09" db="EMBL/GenBank/DDBJ databases">
        <title>Intensive care unit water sources are persistently colonized with multi-drug resistant bacteria and are the site of extensive horizontal gene transfer of antibiotic resistance genes.</title>
        <authorList>
            <person name="Diorio-Toth L."/>
        </authorList>
    </citation>
    <scope>NUCLEOTIDE SEQUENCE</scope>
    <source>
        <strain evidence="7">GD03649</strain>
        <strain evidence="6">GD03725</strain>
        <strain evidence="4">GD03851</strain>
        <strain evidence="5">GD03920</strain>
        <strain evidence="3">GD04065</strain>
    </source>
</reference>
<dbReference type="EMBL" id="JAOCIL010000001">
    <property type="protein sequence ID" value="MDH1438241.1"/>
    <property type="molecule type" value="Genomic_DNA"/>
</dbReference>
<evidence type="ECO:0000313" key="3">
    <source>
        <dbReference type="EMBL" id="MDG9788387.1"/>
    </source>
</evidence>
<evidence type="ECO:0000313" key="14">
    <source>
        <dbReference type="Proteomes" id="UP000276980"/>
    </source>
</evidence>
<evidence type="ECO:0000313" key="1">
    <source>
        <dbReference type="EMBL" id="AZN63815.1"/>
    </source>
</evidence>
<dbReference type="EMBL" id="JAOECG010000031">
    <property type="protein sequence ID" value="MDG9788387.1"/>
    <property type="molecule type" value="Genomic_DNA"/>
</dbReference>
<dbReference type="Proteomes" id="UP001159915">
    <property type="component" value="Unassembled WGS sequence"/>
</dbReference>
<dbReference type="Proteomes" id="UP001161567">
    <property type="component" value="Unassembled WGS sequence"/>
</dbReference>
<dbReference type="EMBL" id="JAOCLH010000032">
    <property type="protein sequence ID" value="MDH2173522.1"/>
    <property type="molecule type" value="Genomic_DNA"/>
</dbReference>
<dbReference type="AlphaFoldDB" id="A0A1R7QG87"/>
<evidence type="ECO:0000313" key="16">
    <source>
        <dbReference type="Proteomes" id="UP000595107"/>
    </source>
</evidence>
<dbReference type="EMBL" id="UFRV01000006">
    <property type="protein sequence ID" value="SUT92577.1"/>
    <property type="molecule type" value="Genomic_DNA"/>
</dbReference>
<sequence>MNICIGGDLDGQVVILNKMRFNAKEIDQNKSSSYIKQKYVKGDQVFNFWRHAEMKIWDVTHQVELILGKKN</sequence>
<dbReference type="EMBL" id="JAOCBE010000001">
    <property type="protein sequence ID" value="MDH0969558.1"/>
    <property type="molecule type" value="Genomic_DNA"/>
</dbReference>
<evidence type="ECO:0000313" key="12">
    <source>
        <dbReference type="Proteomes" id="UP000196240"/>
    </source>
</evidence>
<dbReference type="Proteomes" id="UP000196240">
    <property type="component" value="Unassembled WGS sequence"/>
</dbReference>
<evidence type="ECO:0000313" key="8">
    <source>
        <dbReference type="EMBL" id="QPS02538.1"/>
    </source>
</evidence>
<dbReference type="EMBL" id="BJUJ01000035">
    <property type="protein sequence ID" value="GEK44246.1"/>
    <property type="molecule type" value="Genomic_DNA"/>
</dbReference>
<protein>
    <submittedName>
        <fullName evidence="9">Uncharacterized protein</fullName>
    </submittedName>
</protein>
<dbReference type="EMBL" id="JAOCDR010000042">
    <property type="protein sequence ID" value="MDH0657157.1"/>
    <property type="molecule type" value="Genomic_DNA"/>
</dbReference>
<evidence type="ECO:0000313" key="11">
    <source>
        <dbReference type="EMBL" id="WMG17507.1"/>
    </source>
</evidence>